<proteinExistence type="predicted"/>
<comment type="caution">
    <text evidence="2">The sequence shown here is derived from an EMBL/GenBank/DDBJ whole genome shotgun (WGS) entry which is preliminary data.</text>
</comment>
<dbReference type="InterPro" id="IPR025515">
    <property type="entry name" value="DUF4403"/>
</dbReference>
<organism evidence="2 3">
    <name type="scientific">Eiseniibacteriota bacterium</name>
    <dbReference type="NCBI Taxonomy" id="2212470"/>
    <lineage>
        <taxon>Bacteria</taxon>
        <taxon>Candidatus Eiseniibacteriota</taxon>
    </lineage>
</organism>
<name>A0A849SEX5_UNCEI</name>
<evidence type="ECO:0000256" key="1">
    <source>
        <dbReference type="SAM" id="MobiDB-lite"/>
    </source>
</evidence>
<gene>
    <name evidence="2" type="ORF">HOP12_02560</name>
</gene>
<evidence type="ECO:0000313" key="3">
    <source>
        <dbReference type="Proteomes" id="UP000580839"/>
    </source>
</evidence>
<dbReference type="Proteomes" id="UP000580839">
    <property type="component" value="Unassembled WGS sequence"/>
</dbReference>
<evidence type="ECO:0000313" key="2">
    <source>
        <dbReference type="EMBL" id="NOT33031.1"/>
    </source>
</evidence>
<feature type="region of interest" description="Disordered" evidence="1">
    <location>
        <begin position="481"/>
        <end position="505"/>
    </location>
</feature>
<dbReference type="Pfam" id="PF14356">
    <property type="entry name" value="DUF4403"/>
    <property type="match status" value="1"/>
</dbReference>
<protein>
    <submittedName>
        <fullName evidence="2">DUF4403 family protein</fullName>
    </submittedName>
</protein>
<reference evidence="2 3" key="1">
    <citation type="submission" date="2020-04" db="EMBL/GenBank/DDBJ databases">
        <title>Metagenomic profiling of ammonia- and methane-oxidizing microorganisms in a Dutch drinking water treatment plant.</title>
        <authorList>
            <person name="Poghosyan L."/>
            <person name="Leucker S."/>
        </authorList>
    </citation>
    <scope>NUCLEOTIDE SEQUENCE [LARGE SCALE GENOMIC DNA]</scope>
    <source>
        <strain evidence="2">S-RSF-IL-03</strain>
    </source>
</reference>
<accession>A0A849SEX5</accession>
<dbReference type="EMBL" id="JABFRW010000025">
    <property type="protein sequence ID" value="NOT33031.1"/>
    <property type="molecule type" value="Genomic_DNA"/>
</dbReference>
<dbReference type="AlphaFoldDB" id="A0A849SEX5"/>
<sequence>MTRSRRKLALIGLVLIGTMAGVWFIVDRSTLILDAPPPQFIRELADTLPPVPKSVVEAPVTYDLDTAIDSLEAAVPKTYGDLERRFETSNNRRVSFAFLLHRSPFRVTVEGHTVFISADVEYSGRVWYKPPLGPEIEVSCGTGGDPPRRATLTLESTAELTREWGIRTQSRIARLEAASDSARDRCRLTFLRLDMTPRVLEITERLISERLGAFDEAVARWPVRRRFEKIWRDLQKPLRLTDSLYMTINPTAAQLGEVGADGKTVFANLRLVATPRVTSGPRPTPAIVSLPPLERADDVGRRAQVLIDGAFTYPFATQHLKRALVGRSIEQAGHRIRIRDVRISGIGGGKVALGVALSGAVRGRLYFSGTPSFDPVTRDITVPDLDYDIGTAQILVKSYEWLADVRLRDFLRERARLPDSVVVQQLSQHAEKGVNRDLPARGTRLSGRIDHAEVIEVRALVADLRIRALANAELKLAIDRAPSIPQPRQPDGKDAAQNEAGELAN</sequence>